<dbReference type="InterPro" id="IPR000182">
    <property type="entry name" value="GNAT_dom"/>
</dbReference>
<dbReference type="GO" id="GO:0008080">
    <property type="term" value="F:N-acetyltransferase activity"/>
    <property type="evidence" value="ECO:0007669"/>
    <property type="project" value="InterPro"/>
</dbReference>
<dbReference type="AlphaFoldDB" id="A0A8D8M0I5"/>
<evidence type="ECO:0000256" key="3">
    <source>
        <dbReference type="ARBA" id="ARBA00023315"/>
    </source>
</evidence>
<proteinExistence type="inferred from homology"/>
<dbReference type="PANTHER" id="PTHR13256">
    <property type="entry name" value="N-ACETYLTRANSFERASE 9"/>
    <property type="match status" value="1"/>
</dbReference>
<dbReference type="InterPro" id="IPR039135">
    <property type="entry name" value="NAT9-like"/>
</dbReference>
<evidence type="ECO:0000256" key="1">
    <source>
        <dbReference type="ARBA" id="ARBA00009342"/>
    </source>
</evidence>
<feature type="domain" description="N-acetyltransferase" evidence="4">
    <location>
        <begin position="14"/>
        <end position="127"/>
    </location>
</feature>
<protein>
    <submittedName>
        <fullName evidence="5">N-acetyltransferase 9</fullName>
    </submittedName>
</protein>
<evidence type="ECO:0000256" key="2">
    <source>
        <dbReference type="ARBA" id="ARBA00022679"/>
    </source>
</evidence>
<dbReference type="SUPFAM" id="SSF55729">
    <property type="entry name" value="Acyl-CoA N-acyltransferases (Nat)"/>
    <property type="match status" value="1"/>
</dbReference>
<name>A0A8D8M0I5_9HEMI</name>
<comment type="similarity">
    <text evidence="1">Belongs to the acetyltransferase family. GNAT subfamily.</text>
</comment>
<dbReference type="Pfam" id="PF13302">
    <property type="entry name" value="Acetyltransf_3"/>
    <property type="match status" value="1"/>
</dbReference>
<accession>A0A8D8M0I5</accession>
<reference evidence="5" key="1">
    <citation type="submission" date="2021-05" db="EMBL/GenBank/DDBJ databases">
        <authorList>
            <person name="Alioto T."/>
            <person name="Alioto T."/>
            <person name="Gomez Garrido J."/>
        </authorList>
    </citation>
    <scope>NUCLEOTIDE SEQUENCE</scope>
</reference>
<evidence type="ECO:0000313" key="5">
    <source>
        <dbReference type="EMBL" id="CAG6618401.1"/>
    </source>
</evidence>
<keyword evidence="3" id="KW-0012">Acyltransferase</keyword>
<organism evidence="5">
    <name type="scientific">Cacopsylla melanoneura</name>
    <dbReference type="NCBI Taxonomy" id="428564"/>
    <lineage>
        <taxon>Eukaryota</taxon>
        <taxon>Metazoa</taxon>
        <taxon>Ecdysozoa</taxon>
        <taxon>Arthropoda</taxon>
        <taxon>Hexapoda</taxon>
        <taxon>Insecta</taxon>
        <taxon>Pterygota</taxon>
        <taxon>Neoptera</taxon>
        <taxon>Paraneoptera</taxon>
        <taxon>Hemiptera</taxon>
        <taxon>Sternorrhyncha</taxon>
        <taxon>Psylloidea</taxon>
        <taxon>Psyllidae</taxon>
        <taxon>Psyllinae</taxon>
        <taxon>Cacopsylla</taxon>
    </lineage>
</organism>
<dbReference type="InterPro" id="IPR016181">
    <property type="entry name" value="Acyl_CoA_acyltransferase"/>
</dbReference>
<evidence type="ECO:0000259" key="4">
    <source>
        <dbReference type="Pfam" id="PF13302"/>
    </source>
</evidence>
<sequence length="131" mass="15212">MKLNQGTVIVGAHILLVPYQRHHVLKYHNWMKSEELQTLTASEPLSLEEEYEMQQSWALDEDKCTFIVLDKDKFYSTRDQVESMIGDVNLFLSEDNVAELNVMIAEMDAQGKGWGKEIAVYMIEYGRPHLF</sequence>
<dbReference type="EMBL" id="HBUF01042078">
    <property type="protein sequence ID" value="CAG6618401.1"/>
    <property type="molecule type" value="Transcribed_RNA"/>
</dbReference>
<dbReference type="PANTHER" id="PTHR13256:SF16">
    <property type="entry name" value="ALPHA_BETA-TUBULIN-N-ACETYLTRANSFERASE 9"/>
    <property type="match status" value="1"/>
</dbReference>
<dbReference type="Gene3D" id="3.40.630.30">
    <property type="match status" value="1"/>
</dbReference>
<keyword evidence="2 5" id="KW-0808">Transferase</keyword>